<feature type="compositionally biased region" description="Basic residues" evidence="1">
    <location>
        <begin position="9"/>
        <end position="22"/>
    </location>
</feature>
<dbReference type="PANTHER" id="PTHR46615:SF1">
    <property type="entry name" value="ARYLSULFATASE K"/>
    <property type="match status" value="1"/>
</dbReference>
<organism evidence="3 4">
    <name type="scientific">Paenisporosarcina antarctica</name>
    <dbReference type="NCBI Taxonomy" id="417367"/>
    <lineage>
        <taxon>Bacteria</taxon>
        <taxon>Bacillati</taxon>
        <taxon>Bacillota</taxon>
        <taxon>Bacilli</taxon>
        <taxon>Bacillales</taxon>
        <taxon>Caryophanaceae</taxon>
        <taxon>Paenisporosarcina</taxon>
    </lineage>
</organism>
<dbReference type="AlphaFoldDB" id="A0A4P6ZVE5"/>
<name>A0A4P6ZVE5_9BACL</name>
<dbReference type="InterPro" id="IPR051849">
    <property type="entry name" value="GAG-degrading_sulfatase"/>
</dbReference>
<dbReference type="GO" id="GO:0004065">
    <property type="term" value="F:arylsulfatase activity"/>
    <property type="evidence" value="ECO:0007669"/>
    <property type="project" value="TreeGrafter"/>
</dbReference>
<keyword evidence="4" id="KW-1185">Reference proteome</keyword>
<dbReference type="OrthoDB" id="9762324at2"/>
<evidence type="ECO:0000313" key="3">
    <source>
        <dbReference type="EMBL" id="QBP40193.1"/>
    </source>
</evidence>
<evidence type="ECO:0000259" key="2">
    <source>
        <dbReference type="Pfam" id="PF00884"/>
    </source>
</evidence>
<dbReference type="PANTHER" id="PTHR46615">
    <property type="entry name" value="ARYLSULFATASE K"/>
    <property type="match status" value="1"/>
</dbReference>
<dbReference type="Gene3D" id="3.40.720.10">
    <property type="entry name" value="Alkaline Phosphatase, subunit A"/>
    <property type="match status" value="1"/>
</dbReference>
<evidence type="ECO:0000313" key="4">
    <source>
        <dbReference type="Proteomes" id="UP000294292"/>
    </source>
</evidence>
<dbReference type="KEGG" id="panc:E2636_03070"/>
<proteinExistence type="predicted"/>
<feature type="domain" description="Sulfatase N-terminal" evidence="2">
    <location>
        <begin position="23"/>
        <end position="406"/>
    </location>
</feature>
<dbReference type="EMBL" id="CP038015">
    <property type="protein sequence ID" value="QBP40193.1"/>
    <property type="molecule type" value="Genomic_DNA"/>
</dbReference>
<reference evidence="3 4" key="1">
    <citation type="submission" date="2019-03" db="EMBL/GenBank/DDBJ databases">
        <title>Complete genome sequence of Paenisporosarcina antarctica CGMCC 1.6503T.</title>
        <authorList>
            <person name="Rong J.-C."/>
            <person name="Chi N.-Y."/>
            <person name="Zhang Q.-F."/>
        </authorList>
    </citation>
    <scope>NUCLEOTIDE SEQUENCE [LARGE SCALE GENOMIC DNA]</scope>
    <source>
        <strain evidence="3 4">CGMCC 1.6503</strain>
    </source>
</reference>
<gene>
    <name evidence="3" type="ORF">E2636_03070</name>
</gene>
<sequence length="583" mass="65930">MSRSDIGLSKKRQRKNENKKKRPNILVLMVDQQRFPAVYENEELQKWSEENLVTQQLLRKNGMEFLNHYAGSTACSPSRTTLYTGQYPSLHGVSQTTGVAKESFEPDVFWLDPNTVPTMGDYFRGKGYQTFWKGKWHASDEDVLIPGTHDGVPSYNKITGVPIKNKKEVYKEANRLDPFGFSGWIGPEPHGTSPRNSGSSAAIGLSGRDVVYSEETVKLIKSLEKESQDSKVNTPWFAMCSFVNPHDIALYGVFTALNPSFSFEVDPTLPLIPPAPTVGESLLTKPRAQESYRITYPKALQPILDNDFYRHLYYSLQKKADQEMLKVFNALKNSIFYKNTIVLFTSDHGELLGAHGGLHQKWYNMYEESIHVPLIIHSHALFSKSEKTDVLTSHVDILPTLLGLTGLNEKCLQAKLSKNHTEVKPLVGRNLTPLLEGSEQFCRVDEPIYFMTDDDVTKGLNQTTVTGKPYKSVVQPNHIEAVITKLKTGAGNVKEIWKFARYFDNPQFSSNSDANEFDETEECPNAPVSDEFELYNLTKDPLEEKNLADPIFATEETALIQQLLTVILKDQSKQKRLYPTNDE</sequence>
<dbReference type="GO" id="GO:0015024">
    <property type="term" value="F:glucuronate-2-sulfatase activity"/>
    <property type="evidence" value="ECO:0007669"/>
    <property type="project" value="TreeGrafter"/>
</dbReference>
<dbReference type="Pfam" id="PF00884">
    <property type="entry name" value="Sulfatase"/>
    <property type="match status" value="1"/>
</dbReference>
<dbReference type="InterPro" id="IPR017850">
    <property type="entry name" value="Alkaline_phosphatase_core_sf"/>
</dbReference>
<protein>
    <submittedName>
        <fullName evidence="3">DUF229 domain-containing protein</fullName>
    </submittedName>
</protein>
<dbReference type="RefSeq" id="WP_134208910.1">
    <property type="nucleotide sequence ID" value="NZ_CP038015.1"/>
</dbReference>
<evidence type="ECO:0000256" key="1">
    <source>
        <dbReference type="SAM" id="MobiDB-lite"/>
    </source>
</evidence>
<dbReference type="InterPro" id="IPR000917">
    <property type="entry name" value="Sulfatase_N"/>
</dbReference>
<accession>A0A4P6ZVE5</accession>
<feature type="region of interest" description="Disordered" evidence="1">
    <location>
        <begin position="1"/>
        <end position="22"/>
    </location>
</feature>
<dbReference type="Proteomes" id="UP000294292">
    <property type="component" value="Chromosome"/>
</dbReference>
<dbReference type="SUPFAM" id="SSF53649">
    <property type="entry name" value="Alkaline phosphatase-like"/>
    <property type="match status" value="1"/>
</dbReference>